<evidence type="ECO:0000313" key="2">
    <source>
        <dbReference type="EMBL" id="BCB73408.1"/>
    </source>
</evidence>
<proteinExistence type="predicted"/>
<reference evidence="2 3" key="1">
    <citation type="submission" date="2020-03" db="EMBL/GenBank/DDBJ databases">
        <title>Complete Genome Sequence of Halomonas meridiana strain Eplume2, isolated from hydrothermal-plume in the north east Pacific Ocean.</title>
        <authorList>
            <person name="Kurihara Y."/>
            <person name="Kawai S."/>
            <person name="Sakai A."/>
            <person name="Galipon J."/>
            <person name="Arakawa K."/>
        </authorList>
    </citation>
    <scope>NUCLEOTIDE SEQUENCE [LARGE SCALE GENOMIC DNA]</scope>
    <source>
        <strain evidence="2 3">Eplume2</strain>
    </source>
</reference>
<dbReference type="EMBL" id="AP022869">
    <property type="protein sequence ID" value="BCB73408.1"/>
    <property type="molecule type" value="Genomic_DNA"/>
</dbReference>
<sequence>MIGPVLHDDGLHQASFEDDGKGWISGHGSLLWEEWRDTAPKGRMSLAGG</sequence>
<dbReference type="AlphaFoldDB" id="A0A6F8XHY5"/>
<feature type="compositionally biased region" description="Basic and acidic residues" evidence="1">
    <location>
        <begin position="1"/>
        <end position="11"/>
    </location>
</feature>
<dbReference type="Proteomes" id="UP000501053">
    <property type="component" value="Chromosome"/>
</dbReference>
<feature type="region of interest" description="Disordered" evidence="1">
    <location>
        <begin position="1"/>
        <end position="23"/>
    </location>
</feature>
<evidence type="ECO:0000256" key="1">
    <source>
        <dbReference type="SAM" id="MobiDB-lite"/>
    </source>
</evidence>
<protein>
    <submittedName>
        <fullName evidence="2">Uncharacterized protein</fullName>
    </submittedName>
</protein>
<accession>A0A6F8XHY5</accession>
<organism evidence="2 3">
    <name type="scientific">Vreelandella aquamarina</name>
    <dbReference type="NCBI Taxonomy" id="77097"/>
    <lineage>
        <taxon>Bacteria</taxon>
        <taxon>Pseudomonadati</taxon>
        <taxon>Pseudomonadota</taxon>
        <taxon>Gammaproteobacteria</taxon>
        <taxon>Oceanospirillales</taxon>
        <taxon>Halomonadaceae</taxon>
        <taxon>Vreelandella</taxon>
    </lineage>
</organism>
<keyword evidence="3" id="KW-1185">Reference proteome</keyword>
<name>A0A6F8XHY5_9GAMM</name>
<gene>
    <name evidence="2" type="ORF">HMEPL2_37590</name>
</gene>
<evidence type="ECO:0000313" key="3">
    <source>
        <dbReference type="Proteomes" id="UP000501053"/>
    </source>
</evidence>